<proteinExistence type="predicted"/>
<sequence>MKPTESNQRTREWFPLLPVLIDTVDRRRRAAAELLAAAEHTRPGDLIPDPAGALRRAVAPKAAGHLTWAAAQEGRPSPGTATGAG</sequence>
<dbReference type="EMBL" id="AP018448">
    <property type="protein sequence ID" value="BBC30426.1"/>
    <property type="molecule type" value="Genomic_DNA"/>
</dbReference>
<accession>A0ABM7F454</accession>
<organism evidence="1 2">
    <name type="scientific">Streptomyces graminofaciens</name>
    <dbReference type="NCBI Taxonomy" id="68212"/>
    <lineage>
        <taxon>Bacteria</taxon>
        <taxon>Bacillati</taxon>
        <taxon>Actinomycetota</taxon>
        <taxon>Actinomycetes</taxon>
        <taxon>Kitasatosporales</taxon>
        <taxon>Streptomycetaceae</taxon>
        <taxon>Streptomyces</taxon>
    </lineage>
</organism>
<gene>
    <name evidence="1" type="ORF">SGFS_017200</name>
</gene>
<evidence type="ECO:0000313" key="2">
    <source>
        <dbReference type="Proteomes" id="UP001321542"/>
    </source>
</evidence>
<reference evidence="1 2" key="2">
    <citation type="journal article" date="2023" name="ChemBioChem">
        <title>Acyltransferase Domain Exchange between Two Independent Type I Polyketide Synthases in the Same Producer Strain of Macrolide Antibiotics.</title>
        <authorList>
            <person name="Kudo F."/>
            <person name="Kishikawa K."/>
            <person name="Tsuboi K."/>
            <person name="Kido T."/>
            <person name="Usui T."/>
            <person name="Hashimoto J."/>
            <person name="Shin-Ya K."/>
            <person name="Miyanaga A."/>
            <person name="Eguchi T."/>
        </authorList>
    </citation>
    <scope>NUCLEOTIDE SEQUENCE [LARGE SCALE GENOMIC DNA]</scope>
    <source>
        <strain evidence="1 2">A-8890</strain>
    </source>
</reference>
<keyword evidence="2" id="KW-1185">Reference proteome</keyword>
<dbReference type="Proteomes" id="UP001321542">
    <property type="component" value="Chromosome"/>
</dbReference>
<evidence type="ECO:0000313" key="1">
    <source>
        <dbReference type="EMBL" id="BBC30426.1"/>
    </source>
</evidence>
<name>A0ABM7F454_9ACTN</name>
<reference evidence="1 2" key="1">
    <citation type="journal article" date="2010" name="ChemBioChem">
        <title>Cloning and characterization of the biosynthetic gene cluster of 16-membered macrolide antibiotic FD-891: involvement of a dual functional cytochrome P450 monooxygenase catalyzing epoxidation and hydroxylation.</title>
        <authorList>
            <person name="Kudo F."/>
            <person name="Motegi A."/>
            <person name="Mizoue K."/>
            <person name="Eguchi T."/>
        </authorList>
    </citation>
    <scope>NUCLEOTIDE SEQUENCE [LARGE SCALE GENOMIC DNA]</scope>
    <source>
        <strain evidence="1 2">A-8890</strain>
    </source>
</reference>
<protein>
    <submittedName>
        <fullName evidence="1">Uncharacterized protein</fullName>
    </submittedName>
</protein>